<feature type="transmembrane region" description="Helical" evidence="1">
    <location>
        <begin position="61"/>
        <end position="80"/>
    </location>
</feature>
<evidence type="ECO:0000256" key="1">
    <source>
        <dbReference type="SAM" id="Phobius"/>
    </source>
</evidence>
<dbReference type="EMBL" id="JARKNE010000012">
    <property type="protein sequence ID" value="KAK5775911.1"/>
    <property type="molecule type" value="Genomic_DNA"/>
</dbReference>
<keyword evidence="1" id="KW-0472">Membrane</keyword>
<sequence>MADSSNENYLANNHFMNCLVACQDYHVIMRTIMWTVMLRTIHTQQVWWAVQVKINLRTHEAVIYMVVTHLLGLVVLLMHLQVNPSSKNPCYHSQIPKDPPLALHHY</sequence>
<name>A0ABR0MPJ7_GOSAR</name>
<evidence type="ECO:0000313" key="2">
    <source>
        <dbReference type="EMBL" id="KAK5775911.1"/>
    </source>
</evidence>
<keyword evidence="1" id="KW-0812">Transmembrane</keyword>
<protein>
    <submittedName>
        <fullName evidence="2">Uncharacterized protein</fullName>
    </submittedName>
</protein>
<accession>A0ABR0MPJ7</accession>
<proteinExistence type="predicted"/>
<keyword evidence="1" id="KW-1133">Transmembrane helix</keyword>
<reference evidence="2 3" key="1">
    <citation type="submission" date="2023-03" db="EMBL/GenBank/DDBJ databases">
        <title>WGS of Gossypium arboreum.</title>
        <authorList>
            <person name="Yu D."/>
        </authorList>
    </citation>
    <scope>NUCLEOTIDE SEQUENCE [LARGE SCALE GENOMIC DNA]</scope>
    <source>
        <tissue evidence="2">Leaf</tissue>
    </source>
</reference>
<organism evidence="2 3">
    <name type="scientific">Gossypium arboreum</name>
    <name type="common">Tree cotton</name>
    <name type="synonym">Gossypium nanking</name>
    <dbReference type="NCBI Taxonomy" id="29729"/>
    <lineage>
        <taxon>Eukaryota</taxon>
        <taxon>Viridiplantae</taxon>
        <taxon>Streptophyta</taxon>
        <taxon>Embryophyta</taxon>
        <taxon>Tracheophyta</taxon>
        <taxon>Spermatophyta</taxon>
        <taxon>Magnoliopsida</taxon>
        <taxon>eudicotyledons</taxon>
        <taxon>Gunneridae</taxon>
        <taxon>Pentapetalae</taxon>
        <taxon>rosids</taxon>
        <taxon>malvids</taxon>
        <taxon>Malvales</taxon>
        <taxon>Malvaceae</taxon>
        <taxon>Malvoideae</taxon>
        <taxon>Gossypium</taxon>
    </lineage>
</organism>
<gene>
    <name evidence="2" type="ORF">PVK06_043867</name>
</gene>
<keyword evidence="3" id="KW-1185">Reference proteome</keyword>
<evidence type="ECO:0000313" key="3">
    <source>
        <dbReference type="Proteomes" id="UP001358586"/>
    </source>
</evidence>
<dbReference type="Proteomes" id="UP001358586">
    <property type="component" value="Chromosome 12"/>
</dbReference>
<comment type="caution">
    <text evidence="2">The sequence shown here is derived from an EMBL/GenBank/DDBJ whole genome shotgun (WGS) entry which is preliminary data.</text>
</comment>